<dbReference type="Proteomes" id="UP001596484">
    <property type="component" value="Unassembled WGS sequence"/>
</dbReference>
<proteinExistence type="predicted"/>
<feature type="chain" id="PRO_5046951014" description="DUF11 domain-containing protein" evidence="1">
    <location>
        <begin position="35"/>
        <end position="220"/>
    </location>
</feature>
<evidence type="ECO:0008006" key="4">
    <source>
        <dbReference type="Google" id="ProtNLM"/>
    </source>
</evidence>
<dbReference type="EMBL" id="JBHTCS010000002">
    <property type="protein sequence ID" value="MFC7446873.1"/>
    <property type="molecule type" value="Genomic_DNA"/>
</dbReference>
<dbReference type="InterPro" id="IPR006311">
    <property type="entry name" value="TAT_signal"/>
</dbReference>
<protein>
    <recommendedName>
        <fullName evidence="4">DUF11 domain-containing protein</fullName>
    </recommendedName>
</protein>
<reference evidence="3" key="1">
    <citation type="journal article" date="2019" name="Int. J. Syst. Evol. Microbiol.">
        <title>The Global Catalogue of Microorganisms (GCM) 10K type strain sequencing project: providing services to taxonomists for standard genome sequencing and annotation.</title>
        <authorList>
            <consortium name="The Broad Institute Genomics Platform"/>
            <consortium name="The Broad Institute Genome Sequencing Center for Infectious Disease"/>
            <person name="Wu L."/>
            <person name="Ma J."/>
        </authorList>
    </citation>
    <scope>NUCLEOTIDE SEQUENCE [LARGE SCALE GENOMIC DNA]</scope>
    <source>
        <strain evidence="3">ICMP 19430</strain>
    </source>
</reference>
<comment type="caution">
    <text evidence="2">The sequence shown here is derived from an EMBL/GenBank/DDBJ whole genome shotgun (WGS) entry which is preliminary data.</text>
</comment>
<keyword evidence="3" id="KW-1185">Reference proteome</keyword>
<organism evidence="2 3">
    <name type="scientific">Rhodococcus daqingensis</name>
    <dbReference type="NCBI Taxonomy" id="2479363"/>
    <lineage>
        <taxon>Bacteria</taxon>
        <taxon>Bacillati</taxon>
        <taxon>Actinomycetota</taxon>
        <taxon>Actinomycetes</taxon>
        <taxon>Mycobacteriales</taxon>
        <taxon>Nocardiaceae</taxon>
        <taxon>Rhodococcus</taxon>
    </lineage>
</organism>
<evidence type="ECO:0000313" key="2">
    <source>
        <dbReference type="EMBL" id="MFC7446873.1"/>
    </source>
</evidence>
<accession>A0ABW2RTH2</accession>
<feature type="signal peptide" evidence="1">
    <location>
        <begin position="1"/>
        <end position="34"/>
    </location>
</feature>
<keyword evidence="1" id="KW-0732">Signal</keyword>
<evidence type="ECO:0000313" key="3">
    <source>
        <dbReference type="Proteomes" id="UP001596484"/>
    </source>
</evidence>
<dbReference type="RefSeq" id="WP_378401436.1">
    <property type="nucleotide sequence ID" value="NZ_JBHTCS010000002.1"/>
</dbReference>
<name>A0ABW2RTH2_9NOCA</name>
<gene>
    <name evidence="2" type="ORF">ACFQS9_03110</name>
</gene>
<dbReference type="PROSITE" id="PS51318">
    <property type="entry name" value="TAT"/>
    <property type="match status" value="1"/>
</dbReference>
<evidence type="ECO:0000256" key="1">
    <source>
        <dbReference type="SAM" id="SignalP"/>
    </source>
</evidence>
<sequence>MSRPIMRRVASTLAAATLLAAGGGIALGASAASAAPLDLGSSAGGLAGLDFGSSANGQELPASATVTADNLAITKVIVGSNTIAPTGTVTYRTTIAATGAPDRIITKIVDIAPPSLRYVEGSAKVTSWVDGQVKTEGVVPTESGGRLIAANDVGWVVSVNDNKTVSFEVTYQVRPDITFDTDIFDSGAAIEVSGQAPREWPEMGVKFRLLSSGGSSFFGS</sequence>